<feature type="compositionally biased region" description="Basic and acidic residues" evidence="1">
    <location>
        <begin position="189"/>
        <end position="202"/>
    </location>
</feature>
<feature type="compositionally biased region" description="Acidic residues" evidence="1">
    <location>
        <begin position="495"/>
        <end position="504"/>
    </location>
</feature>
<feature type="compositionally biased region" description="Low complexity" evidence="1">
    <location>
        <begin position="260"/>
        <end position="272"/>
    </location>
</feature>
<dbReference type="STRING" id="741276.A0A2S5BJD2"/>
<gene>
    <name evidence="2" type="ORF">BMF94_0127</name>
</gene>
<organism evidence="2 3">
    <name type="scientific">Rhodotorula taiwanensis</name>
    <dbReference type="NCBI Taxonomy" id="741276"/>
    <lineage>
        <taxon>Eukaryota</taxon>
        <taxon>Fungi</taxon>
        <taxon>Dikarya</taxon>
        <taxon>Basidiomycota</taxon>
        <taxon>Pucciniomycotina</taxon>
        <taxon>Microbotryomycetes</taxon>
        <taxon>Sporidiobolales</taxon>
        <taxon>Sporidiobolaceae</taxon>
        <taxon>Rhodotorula</taxon>
    </lineage>
</organism>
<feature type="compositionally biased region" description="Acidic residues" evidence="1">
    <location>
        <begin position="160"/>
        <end position="172"/>
    </location>
</feature>
<name>A0A2S5BJD2_9BASI</name>
<dbReference type="Proteomes" id="UP000237144">
    <property type="component" value="Unassembled WGS sequence"/>
</dbReference>
<protein>
    <submittedName>
        <fullName evidence="2">Uncharacterized protein</fullName>
    </submittedName>
</protein>
<proteinExistence type="predicted"/>
<keyword evidence="3" id="KW-1185">Reference proteome</keyword>
<feature type="compositionally biased region" description="Acidic residues" evidence="1">
    <location>
        <begin position="84"/>
        <end position="99"/>
    </location>
</feature>
<feature type="region of interest" description="Disordered" evidence="1">
    <location>
        <begin position="537"/>
        <end position="597"/>
    </location>
</feature>
<reference evidence="2 3" key="1">
    <citation type="journal article" date="2018" name="Front. Microbiol.">
        <title>Prospects for Fungal Bioremediation of Acidic Radioactive Waste Sites: Characterization and Genome Sequence of Rhodotorula taiwanensis MD1149.</title>
        <authorList>
            <person name="Tkavc R."/>
            <person name="Matrosova V.Y."/>
            <person name="Grichenko O.E."/>
            <person name="Gostincar C."/>
            <person name="Volpe R.P."/>
            <person name="Klimenkova P."/>
            <person name="Gaidamakova E.K."/>
            <person name="Zhou C.E."/>
            <person name="Stewart B.J."/>
            <person name="Lyman M.G."/>
            <person name="Malfatti S.A."/>
            <person name="Rubinfeld B."/>
            <person name="Courtot M."/>
            <person name="Singh J."/>
            <person name="Dalgard C.L."/>
            <person name="Hamilton T."/>
            <person name="Frey K.G."/>
            <person name="Gunde-Cimerman N."/>
            <person name="Dugan L."/>
            <person name="Daly M.J."/>
        </authorList>
    </citation>
    <scope>NUCLEOTIDE SEQUENCE [LARGE SCALE GENOMIC DNA]</scope>
    <source>
        <strain evidence="2 3">MD1149</strain>
    </source>
</reference>
<dbReference type="EMBL" id="PJQD01000001">
    <property type="protein sequence ID" value="POY76875.1"/>
    <property type="molecule type" value="Genomic_DNA"/>
</dbReference>
<feature type="region of interest" description="Disordered" evidence="1">
    <location>
        <begin position="495"/>
        <end position="516"/>
    </location>
</feature>
<dbReference type="AlphaFoldDB" id="A0A2S5BJD2"/>
<feature type="compositionally biased region" description="Low complexity" evidence="1">
    <location>
        <begin position="40"/>
        <end position="54"/>
    </location>
</feature>
<dbReference type="OrthoDB" id="2528897at2759"/>
<evidence type="ECO:0000313" key="2">
    <source>
        <dbReference type="EMBL" id="POY76875.1"/>
    </source>
</evidence>
<feature type="compositionally biased region" description="Basic and acidic residues" evidence="1">
    <location>
        <begin position="212"/>
        <end position="224"/>
    </location>
</feature>
<feature type="region of interest" description="Disordered" evidence="1">
    <location>
        <begin position="1"/>
        <end position="279"/>
    </location>
</feature>
<accession>A0A2S5BJD2</accession>
<comment type="caution">
    <text evidence="2">The sequence shown here is derived from an EMBL/GenBank/DDBJ whole genome shotgun (WGS) entry which is preliminary data.</text>
</comment>
<sequence>MFKGLTSLFGSAAAGPSTANDAPGAPPGPTRSRVRSPFQTGSTSAASMHTATSAGDQLMGGEHDQEQDGEQEDAGAGQDNNMIEQDEQDASSDEQEDQDGAAQDVDSLDEDDSPAAAIKAGKRKRRASSLSQQHNSATKPRTGSRRRSSRRSAPVVDSSTSEEDDDEGEAEDLPPRKRTTRRASLAAQEKMEQAKIKKEEKKQRRAKRKQGKSAEADASDEGKQAKRQRKRVETPVEEDEDEQDAAEAEEENDELPDPYAGSAAQSGAPAGADHSEYDPVGPEAYIRLENSHIALLENPDTAKPFPRIRLEAGRGPINMGEIVKLRPSGGADSWLGVIEKIAAKRDALKEIEGIRESSFIGLQLSWLYSQQDFRDLPKANPAWSGPIQNMGPNERIKTQHMDWNHQSMILSAEPELVYVFDDSYPAAPPNWEEPSPHPLSFFSIDALQPLASSIYSWPALEHLPSQGRKPSPIVGRRKLPTYFFGVSAIAPEPEEGVELEDEFEEKPKKAKRLPGGKDGVAGIPYVRVAFSFEALPQIDQEDREEEVDELEEEGAATGHDHLDEEYGGKKKKKDKKGKGRASPKKPAKKKTAPAKQVWPLHFSRGEEQWYDVDDLATAGHMRPIPRADPSQPTPKPFSLALGARAFDSTSAPVREVVDRLADLAADKIVRGGAYGLTGNAYLVTQAGAVHDRLSEHEGVSYNAEDLAEARSLLQDAVAFREEVKRRSLGIQEAKGLGKEWKSLGDERLPQGHEWVCPETGEAI</sequence>
<feature type="compositionally biased region" description="Acidic residues" evidence="1">
    <location>
        <begin position="539"/>
        <end position="554"/>
    </location>
</feature>
<evidence type="ECO:0000313" key="3">
    <source>
        <dbReference type="Proteomes" id="UP000237144"/>
    </source>
</evidence>
<feature type="compositionally biased region" description="Basic and acidic residues" evidence="1">
    <location>
        <begin position="558"/>
        <end position="568"/>
    </location>
</feature>
<feature type="compositionally biased region" description="Polar residues" evidence="1">
    <location>
        <begin position="128"/>
        <end position="141"/>
    </location>
</feature>
<feature type="compositionally biased region" description="Basic residues" evidence="1">
    <location>
        <begin position="569"/>
        <end position="592"/>
    </location>
</feature>
<evidence type="ECO:0000256" key="1">
    <source>
        <dbReference type="SAM" id="MobiDB-lite"/>
    </source>
</evidence>
<feature type="compositionally biased region" description="Acidic residues" evidence="1">
    <location>
        <begin position="235"/>
        <end position="256"/>
    </location>
</feature>